<name>A0A8J8JX19_9BACT</name>
<organism evidence="1 2">
    <name type="scientific">Limnovirga soli</name>
    <dbReference type="NCBI Taxonomy" id="2656915"/>
    <lineage>
        <taxon>Bacteria</taxon>
        <taxon>Pseudomonadati</taxon>
        <taxon>Bacteroidota</taxon>
        <taxon>Chitinophagia</taxon>
        <taxon>Chitinophagales</taxon>
        <taxon>Chitinophagaceae</taxon>
        <taxon>Limnovirga</taxon>
    </lineage>
</organism>
<dbReference type="AlphaFoldDB" id="A0A8J8JX19"/>
<dbReference type="EMBL" id="WHPF01000007">
    <property type="protein sequence ID" value="NNV55896.1"/>
    <property type="molecule type" value="Genomic_DNA"/>
</dbReference>
<keyword evidence="2" id="KW-1185">Reference proteome</keyword>
<evidence type="ECO:0000313" key="2">
    <source>
        <dbReference type="Proteomes" id="UP000598971"/>
    </source>
</evidence>
<dbReference type="Proteomes" id="UP000598971">
    <property type="component" value="Unassembled WGS sequence"/>
</dbReference>
<gene>
    <name evidence="1" type="ORF">GD597_10535</name>
</gene>
<comment type="caution">
    <text evidence="1">The sequence shown here is derived from an EMBL/GenBank/DDBJ whole genome shotgun (WGS) entry which is preliminary data.</text>
</comment>
<accession>A0A8J8JX19</accession>
<dbReference type="InterPro" id="IPR009858">
    <property type="entry name" value="DUF1415"/>
</dbReference>
<reference evidence="1" key="1">
    <citation type="submission" date="2019-10" db="EMBL/GenBank/DDBJ databases">
        <title>Draft genome sequence of Panacibacter sp. KCS-6.</title>
        <authorList>
            <person name="Yim K.J."/>
        </authorList>
    </citation>
    <scope>NUCLEOTIDE SEQUENCE</scope>
    <source>
        <strain evidence="1">KCS-6</strain>
    </source>
</reference>
<protein>
    <submittedName>
        <fullName evidence="1">DUF1415 family protein</fullName>
    </submittedName>
</protein>
<sequence>MNEIIINQTKKWIEQVVIGCNFCPFAAKEFTHDTIAYRVESSRDIKICLQAFLQECEKLRDDAAIATSFLIFETAFTKFRDYLDFVALVEKHLRKHGFEGVFQVASFHPDYCFANAPADDAANYTNRSIYPMLHLLREAGMEQALTNFPNPGTIPERNIAFARAKGTAYMQQLREACMQL</sequence>
<proteinExistence type="predicted"/>
<evidence type="ECO:0000313" key="1">
    <source>
        <dbReference type="EMBL" id="NNV55896.1"/>
    </source>
</evidence>
<dbReference type="RefSeq" id="WP_171607841.1">
    <property type="nucleotide sequence ID" value="NZ_WHPF01000007.1"/>
</dbReference>
<dbReference type="Pfam" id="PF07209">
    <property type="entry name" value="DUF1415"/>
    <property type="match status" value="1"/>
</dbReference>